<reference evidence="2 3" key="1">
    <citation type="submission" date="2020-04" db="EMBL/GenBank/DDBJ databases">
        <authorList>
            <person name="Abaymova A."/>
            <person name="Teymurazov M."/>
            <person name="Tazyna O."/>
            <person name="Chatushin Y."/>
            <person name="Svetoch E."/>
            <person name="Pereligyn V."/>
            <person name="Pohylenko V."/>
            <person name="Platonov M."/>
            <person name="Kartsev N."/>
            <person name="Skryabin Y."/>
            <person name="Sizova A."/>
            <person name="Solomentsev V."/>
            <person name="Kislichkina A."/>
            <person name="Bogun A."/>
        </authorList>
    </citation>
    <scope>NUCLEOTIDE SEQUENCE [LARGE SCALE GENOMIC DNA]</scope>
    <source>
        <strain evidence="3">SCPM-O-B-8398 (E28)</strain>
    </source>
</reference>
<evidence type="ECO:0000259" key="1">
    <source>
        <dbReference type="Pfam" id="PF00534"/>
    </source>
</evidence>
<organism evidence="2 3">
    <name type="scientific">Enterococcus mundtii</name>
    <dbReference type="NCBI Taxonomy" id="53346"/>
    <lineage>
        <taxon>Bacteria</taxon>
        <taxon>Bacillati</taxon>
        <taxon>Bacillota</taxon>
        <taxon>Bacilli</taxon>
        <taxon>Lactobacillales</taxon>
        <taxon>Enterococcaceae</taxon>
        <taxon>Enterococcus</taxon>
    </lineage>
</organism>
<gene>
    <name evidence="2" type="ORF">HI921_12055</name>
</gene>
<accession>A0A848MZJ2</accession>
<dbReference type="RefSeq" id="WP_169058930.1">
    <property type="nucleotide sequence ID" value="NZ_CP176094.1"/>
</dbReference>
<comment type="caution">
    <text evidence="2">The sequence shown here is derived from an EMBL/GenBank/DDBJ whole genome shotgun (WGS) entry which is preliminary data.</text>
</comment>
<dbReference type="Gene3D" id="3.40.50.2000">
    <property type="entry name" value="Glycogen Phosphorylase B"/>
    <property type="match status" value="2"/>
</dbReference>
<evidence type="ECO:0000313" key="2">
    <source>
        <dbReference type="EMBL" id="NMP59181.1"/>
    </source>
</evidence>
<dbReference type="InterPro" id="IPR001296">
    <property type="entry name" value="Glyco_trans_1"/>
</dbReference>
<sequence length="403" mass="46999">MNILFITVSKINNIDQSGIYTDLLREFVAENHDVTVITPIQRREKIGKTIVEQVDGVTLIKVKTGNFQKTNPIEKTISQSMIEKHYINAIKRYTKNKKFDLVLYATPPITFEKVVSFVKKRDNAKAYLLLKDIFPQNAVDLQMIRNKSLVHQFFRNKEKKLYQISDHIGCMSQGNLDYLINHNPEIKNSKVEINPNTIEIREIAINKKEREKRKEELNINKESIVFMFGGNLGKPQGIDFLIEYLKQEQVENTFFIIAGNGTERYKLEKFFLDNQPSNAILLDQLPKGEYEKIEQIADVGLVFLDKRFTIPNIPSRILGYMNSKIPILAATDKHTDLRDIIMNGQLGFWSEHGDIESFRNNIIQLLDKQERRILGENAYMYLKENYEVKKTYNTIMQHFRGEE</sequence>
<keyword evidence="2" id="KW-0808">Transferase</keyword>
<dbReference type="PANTHER" id="PTHR45947:SF3">
    <property type="entry name" value="SULFOQUINOVOSYL TRANSFERASE SQD2"/>
    <property type="match status" value="1"/>
</dbReference>
<dbReference type="PANTHER" id="PTHR45947">
    <property type="entry name" value="SULFOQUINOVOSYL TRANSFERASE SQD2"/>
    <property type="match status" value="1"/>
</dbReference>
<dbReference type="InterPro" id="IPR050194">
    <property type="entry name" value="Glycosyltransferase_grp1"/>
</dbReference>
<proteinExistence type="predicted"/>
<dbReference type="EMBL" id="JABCAG010000039">
    <property type="protein sequence ID" value="NMP59181.1"/>
    <property type="molecule type" value="Genomic_DNA"/>
</dbReference>
<evidence type="ECO:0000313" key="3">
    <source>
        <dbReference type="Proteomes" id="UP000557857"/>
    </source>
</evidence>
<feature type="domain" description="Glycosyl transferase family 1" evidence="1">
    <location>
        <begin position="210"/>
        <end position="379"/>
    </location>
</feature>
<dbReference type="Proteomes" id="UP000557857">
    <property type="component" value="Unassembled WGS sequence"/>
</dbReference>
<protein>
    <submittedName>
        <fullName evidence="2">Glycosyltransferase family 4 protein</fullName>
    </submittedName>
</protein>
<name>A0A848MZJ2_ENTMU</name>
<dbReference type="GO" id="GO:0016757">
    <property type="term" value="F:glycosyltransferase activity"/>
    <property type="evidence" value="ECO:0007669"/>
    <property type="project" value="InterPro"/>
</dbReference>
<dbReference type="SUPFAM" id="SSF53756">
    <property type="entry name" value="UDP-Glycosyltransferase/glycogen phosphorylase"/>
    <property type="match status" value="1"/>
</dbReference>
<dbReference type="Pfam" id="PF00534">
    <property type="entry name" value="Glycos_transf_1"/>
    <property type="match status" value="1"/>
</dbReference>
<dbReference type="AlphaFoldDB" id="A0A848MZJ2"/>
<dbReference type="CDD" id="cd03794">
    <property type="entry name" value="GT4_WbuB-like"/>
    <property type="match status" value="1"/>
</dbReference>